<evidence type="ECO:0000313" key="2">
    <source>
        <dbReference type="Proteomes" id="UP000822688"/>
    </source>
</evidence>
<evidence type="ECO:0000313" key="1">
    <source>
        <dbReference type="EMBL" id="KAG0566579.1"/>
    </source>
</evidence>
<name>A0A8T0H8L2_CERPU</name>
<keyword evidence="2" id="KW-1185">Reference proteome</keyword>
<comment type="caution">
    <text evidence="1">The sequence shown here is derived from an EMBL/GenBank/DDBJ whole genome shotgun (WGS) entry which is preliminary data.</text>
</comment>
<organism evidence="1 2">
    <name type="scientific">Ceratodon purpureus</name>
    <name type="common">Fire moss</name>
    <name type="synonym">Dicranum purpureum</name>
    <dbReference type="NCBI Taxonomy" id="3225"/>
    <lineage>
        <taxon>Eukaryota</taxon>
        <taxon>Viridiplantae</taxon>
        <taxon>Streptophyta</taxon>
        <taxon>Embryophyta</taxon>
        <taxon>Bryophyta</taxon>
        <taxon>Bryophytina</taxon>
        <taxon>Bryopsida</taxon>
        <taxon>Dicranidae</taxon>
        <taxon>Pseudoditrichales</taxon>
        <taxon>Ditrichaceae</taxon>
        <taxon>Ceratodon</taxon>
    </lineage>
</organism>
<sequence length="159" mass="18152">MAPSGHSDFLSHVSLLPSCASAIFLTAQVPARTQPWPMLTWEQCLLGTNLPPPLQDLSETWSLIRGAVIWIIWICRNACVFHDHRWTDAHMHQTLWDAILDLGRANWAQVTWTFRTHPTGIPRARDKFRAIWEPGGVFCAEAGDSIQWNYRHPAIGLFR</sequence>
<dbReference type="AlphaFoldDB" id="A0A8T0H8L2"/>
<protein>
    <submittedName>
        <fullName evidence="1">Uncharacterized protein</fullName>
    </submittedName>
</protein>
<dbReference type="EMBL" id="CM026428">
    <property type="protein sequence ID" value="KAG0566579.1"/>
    <property type="molecule type" value="Genomic_DNA"/>
</dbReference>
<gene>
    <name evidence="1" type="ORF">KC19_7G074200</name>
</gene>
<dbReference type="Proteomes" id="UP000822688">
    <property type="component" value="Chromosome 7"/>
</dbReference>
<reference evidence="1" key="1">
    <citation type="submission" date="2020-06" db="EMBL/GenBank/DDBJ databases">
        <title>WGS assembly of Ceratodon purpureus strain R40.</title>
        <authorList>
            <person name="Carey S.B."/>
            <person name="Jenkins J."/>
            <person name="Shu S."/>
            <person name="Lovell J.T."/>
            <person name="Sreedasyam A."/>
            <person name="Maumus F."/>
            <person name="Tiley G.P."/>
            <person name="Fernandez-Pozo N."/>
            <person name="Barry K."/>
            <person name="Chen C."/>
            <person name="Wang M."/>
            <person name="Lipzen A."/>
            <person name="Daum C."/>
            <person name="Saski C.A."/>
            <person name="Payton A.C."/>
            <person name="Mcbreen J.C."/>
            <person name="Conrad R.E."/>
            <person name="Kollar L.M."/>
            <person name="Olsson S."/>
            <person name="Huttunen S."/>
            <person name="Landis J.B."/>
            <person name="Wickett N.J."/>
            <person name="Johnson M.G."/>
            <person name="Rensing S.A."/>
            <person name="Grimwood J."/>
            <person name="Schmutz J."/>
            <person name="Mcdaniel S.F."/>
        </authorList>
    </citation>
    <scope>NUCLEOTIDE SEQUENCE</scope>
    <source>
        <strain evidence="1">R40</strain>
    </source>
</reference>
<proteinExistence type="predicted"/>
<accession>A0A8T0H8L2</accession>